<sequence length="784" mass="85631">MQSNPLYEQSFTSLGWPEIVEFLARQAALPITAERCRALPFLEEPGTVRERLAVVWEGVLLLKEGSHIPLSSFTDPRPFLARANKGAVLEGIELRGIHDLLEQVESVRSFLIRKKEEASRLFQIAVQLEPPAGLRQKIAAAVDPEGRIQEGATPALRALTAEAARAREAITDQLEKILRSARYEKLLQEPYYTEREGRYVLPFKIADQNKEGGVVHDLSASGATAFVEPRELVGSNNRLRVAQLAVSREVERILRSLSEEVGREAGRLTRNLEILAEIDLLRASANLAERIGGICPKVNAGGAIRLFEARHPLLLLRKGSIVPNDILLEEGRRALILSGPNTGGKTVLLKTVGLLALMVRAGLPIPCREGSEIPLFPAVIADIGDDQDLSRDLSSFSAHLLKILAILETAPGGSLILLDELVTSTDPAEGAALAAAILTELADRGMRIVTTTHYPSLKGLAQADPRFLNGSLAFDLERLAPTYRLVLGTPGRSAALEMAARLGLPASILERAKEHLRPNETTLERIISELERERRNAEEERRRLEALRAEAEAAAAAQKEGAARWAMSEREIQKKIRQKVAEAVAEARSEIATLMASLKEKRDPALIKKGRAVLEEIGQKAGDTAARKEPSSAPGPLQVGRRVEVLPLGKQGVLLDPPEGSKKVRVQIGSQILFVSPEAIEGVIEEEREEGPPAPVFRSAGPAESTVNLVGKRVEEALEILERFLDRAILGNEREIRLVHGHGSGKLKKAVREYLPTSPYVARFRPGDLLEGGDAVTIITLKEE</sequence>
<dbReference type="GO" id="GO:0043023">
    <property type="term" value="F:ribosomal large subunit binding"/>
    <property type="evidence" value="ECO:0007669"/>
    <property type="project" value="UniProtKB-UniRule"/>
</dbReference>
<dbReference type="GO" id="GO:0005524">
    <property type="term" value="F:ATP binding"/>
    <property type="evidence" value="ECO:0007669"/>
    <property type="project" value="UniProtKB-UniRule"/>
</dbReference>
<dbReference type="InterPro" id="IPR045076">
    <property type="entry name" value="MutS"/>
</dbReference>
<protein>
    <recommendedName>
        <fullName evidence="7">Endonuclease MutS2</fullName>
        <ecNumber evidence="7">3.1.-.-</ecNumber>
    </recommendedName>
    <alternativeName>
        <fullName evidence="7">Ribosome-associated protein quality control-upstream factor</fullName>
        <shortName evidence="7">RQC-upstream factor</shortName>
        <shortName evidence="7">RqcU</shortName>
        <ecNumber evidence="7">3.6.4.-</ecNumber>
    </alternativeName>
</protein>
<dbReference type="RefSeq" id="WP_168061011.1">
    <property type="nucleotide sequence ID" value="NZ_VTOW01000002.1"/>
</dbReference>
<dbReference type="AlphaFoldDB" id="A0A7X6DRK0"/>
<dbReference type="EC" id="3.1.-.-" evidence="7"/>
<feature type="domain" description="Smr" evidence="9">
    <location>
        <begin position="707"/>
        <end position="782"/>
    </location>
</feature>
<organism evidence="10 11">
    <name type="scientific">Candidatus Manganitrophus noduliformans</name>
    <dbReference type="NCBI Taxonomy" id="2606439"/>
    <lineage>
        <taxon>Bacteria</taxon>
        <taxon>Pseudomonadati</taxon>
        <taxon>Nitrospirota</taxon>
        <taxon>Nitrospiria</taxon>
        <taxon>Candidatus Troglogloeales</taxon>
        <taxon>Candidatus Manganitrophaceae</taxon>
        <taxon>Candidatus Manganitrophus</taxon>
    </lineage>
</organism>
<dbReference type="PANTHER" id="PTHR48466:SF2">
    <property type="entry name" value="OS10G0509000 PROTEIN"/>
    <property type="match status" value="1"/>
</dbReference>
<comment type="similarity">
    <text evidence="7">Belongs to the DNA mismatch repair MutS family. MutS2 subfamily.</text>
</comment>
<keyword evidence="7 10" id="KW-0255">Endonuclease</keyword>
<dbReference type="EMBL" id="VTOW01000002">
    <property type="protein sequence ID" value="NKE71932.1"/>
    <property type="molecule type" value="Genomic_DNA"/>
</dbReference>
<evidence type="ECO:0000256" key="8">
    <source>
        <dbReference type="SAM" id="Coils"/>
    </source>
</evidence>
<evidence type="ECO:0000256" key="3">
    <source>
        <dbReference type="ARBA" id="ARBA00022801"/>
    </source>
</evidence>
<feature type="coiled-coil region" evidence="8">
    <location>
        <begin position="520"/>
        <end position="557"/>
    </location>
</feature>
<dbReference type="PIRSF" id="PIRSF005814">
    <property type="entry name" value="MutS_YshD"/>
    <property type="match status" value="1"/>
</dbReference>
<dbReference type="HAMAP" id="MF_00092">
    <property type="entry name" value="MutS2"/>
    <property type="match status" value="1"/>
</dbReference>
<keyword evidence="3 7" id="KW-0378">Hydrolase</keyword>
<dbReference type="Gene3D" id="3.40.50.300">
    <property type="entry name" value="P-loop containing nucleotide triphosphate hydrolases"/>
    <property type="match status" value="1"/>
</dbReference>
<comment type="subunit">
    <text evidence="7">Homodimer. Binds to stalled ribosomes, contacting rRNA.</text>
</comment>
<comment type="function">
    <text evidence="7">Acts as a ribosome collision sensor, splitting the ribosome into its 2 subunits. Detects stalled/collided 70S ribosomes which it binds and splits by an ATP-hydrolysis driven conformational change. Acts upstream of the ribosome quality control system (RQC), a ribosome-associated complex that mediates the extraction of incompletely synthesized nascent chains from stalled ribosomes and their subsequent degradation. Probably generates substrates for RQC.</text>
</comment>
<dbReference type="InterPro" id="IPR036187">
    <property type="entry name" value="DNA_mismatch_repair_MutS_sf"/>
</dbReference>
<accession>A0A7X6DRK0</accession>
<evidence type="ECO:0000256" key="1">
    <source>
        <dbReference type="ARBA" id="ARBA00022730"/>
    </source>
</evidence>
<proteinExistence type="inferred from homology"/>
<dbReference type="GO" id="GO:0019843">
    <property type="term" value="F:rRNA binding"/>
    <property type="evidence" value="ECO:0007669"/>
    <property type="project" value="UniProtKB-UniRule"/>
</dbReference>
<comment type="function">
    <text evidence="7">Endonuclease that is involved in the suppression of homologous recombination and thus may have a key role in the control of bacterial genetic diversity.</text>
</comment>
<evidence type="ECO:0000256" key="6">
    <source>
        <dbReference type="ARBA" id="ARBA00023125"/>
    </source>
</evidence>
<dbReference type="PANTHER" id="PTHR48466">
    <property type="entry name" value="OS10G0509000 PROTEIN-RELATED"/>
    <property type="match status" value="1"/>
</dbReference>
<dbReference type="EC" id="3.6.4.-" evidence="7"/>
<keyword evidence="11" id="KW-1185">Reference proteome</keyword>
<dbReference type="GO" id="GO:0072344">
    <property type="term" value="P:rescue of stalled ribosome"/>
    <property type="evidence" value="ECO:0007669"/>
    <property type="project" value="UniProtKB-UniRule"/>
</dbReference>
<dbReference type="SUPFAM" id="SSF48334">
    <property type="entry name" value="DNA repair protein MutS, domain III"/>
    <property type="match status" value="1"/>
</dbReference>
<dbReference type="InterPro" id="IPR002625">
    <property type="entry name" value="Smr_dom"/>
</dbReference>
<dbReference type="GO" id="GO:0045910">
    <property type="term" value="P:negative regulation of DNA recombination"/>
    <property type="evidence" value="ECO:0007669"/>
    <property type="project" value="InterPro"/>
</dbReference>
<keyword evidence="6 7" id="KW-0238">DNA-binding</keyword>
<dbReference type="GO" id="GO:0140664">
    <property type="term" value="F:ATP-dependent DNA damage sensor activity"/>
    <property type="evidence" value="ECO:0007669"/>
    <property type="project" value="InterPro"/>
</dbReference>
<dbReference type="InterPro" id="IPR000432">
    <property type="entry name" value="DNA_mismatch_repair_MutS_C"/>
</dbReference>
<dbReference type="SMART" id="SM00534">
    <property type="entry name" value="MUTSac"/>
    <property type="match status" value="1"/>
</dbReference>
<keyword evidence="5 7" id="KW-0694">RNA-binding</keyword>
<dbReference type="Pfam" id="PF00488">
    <property type="entry name" value="MutS_V"/>
    <property type="match status" value="1"/>
</dbReference>
<evidence type="ECO:0000313" key="10">
    <source>
        <dbReference type="EMBL" id="NKE71932.1"/>
    </source>
</evidence>
<dbReference type="SMART" id="SM00533">
    <property type="entry name" value="MUTSd"/>
    <property type="match status" value="1"/>
</dbReference>
<dbReference type="FunFam" id="3.40.50.300:FF:000830">
    <property type="entry name" value="Endonuclease MutS2"/>
    <property type="match status" value="1"/>
</dbReference>
<name>A0A7X6DRK0_9BACT</name>
<gene>
    <name evidence="7" type="primary">mutS2</name>
    <name evidence="7" type="synonym">rqcU</name>
    <name evidence="10" type="ORF">MNODULE_14380</name>
</gene>
<keyword evidence="1 7" id="KW-0699">rRNA-binding</keyword>
<dbReference type="GO" id="GO:0030983">
    <property type="term" value="F:mismatched DNA binding"/>
    <property type="evidence" value="ECO:0007669"/>
    <property type="project" value="InterPro"/>
</dbReference>
<comment type="caution">
    <text evidence="10">The sequence shown here is derived from an EMBL/GenBank/DDBJ whole genome shotgun (WGS) entry which is preliminary data.</text>
</comment>
<dbReference type="InterPro" id="IPR007696">
    <property type="entry name" value="DNA_mismatch_repair_MutS_core"/>
</dbReference>
<feature type="binding site" evidence="7">
    <location>
        <begin position="339"/>
        <end position="346"/>
    </location>
    <ligand>
        <name>ATP</name>
        <dbReference type="ChEBI" id="CHEBI:30616"/>
    </ligand>
</feature>
<evidence type="ECO:0000313" key="11">
    <source>
        <dbReference type="Proteomes" id="UP000534783"/>
    </source>
</evidence>
<evidence type="ECO:0000256" key="4">
    <source>
        <dbReference type="ARBA" id="ARBA00022840"/>
    </source>
</evidence>
<dbReference type="GO" id="GO:0016887">
    <property type="term" value="F:ATP hydrolysis activity"/>
    <property type="evidence" value="ECO:0007669"/>
    <property type="project" value="InterPro"/>
</dbReference>
<evidence type="ECO:0000256" key="5">
    <source>
        <dbReference type="ARBA" id="ARBA00022884"/>
    </source>
</evidence>
<keyword evidence="8" id="KW-0175">Coiled coil</keyword>
<dbReference type="GO" id="GO:0006298">
    <property type="term" value="P:mismatch repair"/>
    <property type="evidence" value="ECO:0007669"/>
    <property type="project" value="InterPro"/>
</dbReference>
<dbReference type="Gene3D" id="3.30.1370.110">
    <property type="match status" value="1"/>
</dbReference>
<dbReference type="SMART" id="SM00463">
    <property type="entry name" value="SMR"/>
    <property type="match status" value="1"/>
</dbReference>
<keyword evidence="2 7" id="KW-0547">Nucleotide-binding</keyword>
<reference evidence="10 11" key="1">
    <citation type="journal article" date="2020" name="Nature">
        <title>Bacterial chemolithoautotrophy via manganese oxidation.</title>
        <authorList>
            <person name="Yu H."/>
            <person name="Leadbetter J.R."/>
        </authorList>
    </citation>
    <scope>NUCLEOTIDE SEQUENCE [LARGE SCALE GENOMIC DNA]</scope>
    <source>
        <strain evidence="10 11">Mn-1</strain>
    </source>
</reference>
<dbReference type="Pfam" id="PF01713">
    <property type="entry name" value="Smr"/>
    <property type="match status" value="1"/>
</dbReference>
<evidence type="ECO:0000256" key="2">
    <source>
        <dbReference type="ARBA" id="ARBA00022741"/>
    </source>
</evidence>
<dbReference type="SUPFAM" id="SSF160443">
    <property type="entry name" value="SMR domain-like"/>
    <property type="match status" value="1"/>
</dbReference>
<dbReference type="GO" id="GO:0004519">
    <property type="term" value="F:endonuclease activity"/>
    <property type="evidence" value="ECO:0007669"/>
    <property type="project" value="UniProtKB-UniRule"/>
</dbReference>
<dbReference type="Proteomes" id="UP000534783">
    <property type="component" value="Unassembled WGS sequence"/>
</dbReference>
<keyword evidence="4 7" id="KW-0067">ATP-binding</keyword>
<keyword evidence="7" id="KW-0540">Nuclease</keyword>
<evidence type="ECO:0000256" key="7">
    <source>
        <dbReference type="HAMAP-Rule" id="MF_00092"/>
    </source>
</evidence>
<dbReference type="InterPro" id="IPR005747">
    <property type="entry name" value="MutS2"/>
</dbReference>
<dbReference type="NCBIfam" id="TIGR01069">
    <property type="entry name" value="mutS2"/>
    <property type="match status" value="1"/>
</dbReference>
<dbReference type="InterPro" id="IPR036063">
    <property type="entry name" value="Smr_dom_sf"/>
</dbReference>
<evidence type="ECO:0000259" key="9">
    <source>
        <dbReference type="PROSITE" id="PS50828"/>
    </source>
</evidence>
<dbReference type="SUPFAM" id="SSF52540">
    <property type="entry name" value="P-loop containing nucleoside triphosphate hydrolases"/>
    <property type="match status" value="1"/>
</dbReference>
<dbReference type="InterPro" id="IPR027417">
    <property type="entry name" value="P-loop_NTPase"/>
</dbReference>
<dbReference type="PROSITE" id="PS50828">
    <property type="entry name" value="SMR"/>
    <property type="match status" value="1"/>
</dbReference>